<feature type="domain" description="Fe/B12 periplasmic-binding" evidence="8">
    <location>
        <begin position="47"/>
        <end position="308"/>
    </location>
</feature>
<comment type="similarity">
    <text evidence="2">Belongs to the bacterial solute-binding protein 8 family.</text>
</comment>
<dbReference type="PRINTS" id="PR01715">
    <property type="entry name" value="FERRIBNDNGPP"/>
</dbReference>
<keyword evidence="4" id="KW-0406">Ion transport</keyword>
<evidence type="ECO:0000313" key="9">
    <source>
        <dbReference type="EMBL" id="GGB19954.1"/>
    </source>
</evidence>
<dbReference type="Gene3D" id="3.40.50.1980">
    <property type="entry name" value="Nitrogenase molybdenum iron protein domain"/>
    <property type="match status" value="2"/>
</dbReference>
<evidence type="ECO:0000256" key="1">
    <source>
        <dbReference type="ARBA" id="ARBA00004196"/>
    </source>
</evidence>
<accession>A0ABQ1I5X6</accession>
<feature type="signal peptide" evidence="7">
    <location>
        <begin position="1"/>
        <end position="29"/>
    </location>
</feature>
<evidence type="ECO:0000256" key="3">
    <source>
        <dbReference type="ARBA" id="ARBA00022448"/>
    </source>
</evidence>
<dbReference type="SUPFAM" id="SSF53807">
    <property type="entry name" value="Helical backbone' metal receptor"/>
    <property type="match status" value="1"/>
</dbReference>
<keyword evidence="4" id="KW-0410">Iron transport</keyword>
<dbReference type="Pfam" id="PF01497">
    <property type="entry name" value="Peripla_BP_2"/>
    <property type="match status" value="1"/>
</dbReference>
<gene>
    <name evidence="9" type="ORF">GCM10007414_36680</name>
</gene>
<dbReference type="Proteomes" id="UP000651977">
    <property type="component" value="Unassembled WGS sequence"/>
</dbReference>
<dbReference type="PANTHER" id="PTHR30532:SF1">
    <property type="entry name" value="IRON(3+)-HYDROXAMATE-BINDING PROTEIN FHUD"/>
    <property type="match status" value="1"/>
</dbReference>
<feature type="chain" id="PRO_5045236244" evidence="7">
    <location>
        <begin position="30"/>
        <end position="311"/>
    </location>
</feature>
<evidence type="ECO:0000259" key="8">
    <source>
        <dbReference type="PROSITE" id="PS50983"/>
    </source>
</evidence>
<evidence type="ECO:0000256" key="4">
    <source>
        <dbReference type="ARBA" id="ARBA00022496"/>
    </source>
</evidence>
<dbReference type="InterPro" id="IPR051313">
    <property type="entry name" value="Bact_iron-sidero_bind"/>
</dbReference>
<keyword evidence="4" id="KW-0408">Iron</keyword>
<comment type="subcellular location">
    <subcellularLocation>
        <location evidence="1">Cell envelope</location>
    </subcellularLocation>
</comment>
<comment type="caution">
    <text evidence="9">The sequence shown here is derived from an EMBL/GenBank/DDBJ whole genome shotgun (WGS) entry which is preliminary data.</text>
</comment>
<reference evidence="10" key="1">
    <citation type="journal article" date="2019" name="Int. J. Syst. Evol. Microbiol.">
        <title>The Global Catalogue of Microorganisms (GCM) 10K type strain sequencing project: providing services to taxonomists for standard genome sequencing and annotation.</title>
        <authorList>
            <consortium name="The Broad Institute Genomics Platform"/>
            <consortium name="The Broad Institute Genome Sequencing Center for Infectious Disease"/>
            <person name="Wu L."/>
            <person name="Ma J."/>
        </authorList>
    </citation>
    <scope>NUCLEOTIDE SEQUENCE [LARGE SCALE GENOMIC DNA]</scope>
    <source>
        <strain evidence="10">CGMCC 1.10131</strain>
    </source>
</reference>
<proteinExistence type="inferred from homology"/>
<organism evidence="9 10">
    <name type="scientific">Agarivorans gilvus</name>
    <dbReference type="NCBI Taxonomy" id="680279"/>
    <lineage>
        <taxon>Bacteria</taxon>
        <taxon>Pseudomonadati</taxon>
        <taxon>Pseudomonadota</taxon>
        <taxon>Gammaproteobacteria</taxon>
        <taxon>Alteromonadales</taxon>
        <taxon>Alteromonadaceae</taxon>
        <taxon>Agarivorans</taxon>
    </lineage>
</organism>
<feature type="coiled-coil region" evidence="6">
    <location>
        <begin position="152"/>
        <end position="186"/>
    </location>
</feature>
<keyword evidence="10" id="KW-1185">Reference proteome</keyword>
<name>A0ABQ1I5X6_9ALTE</name>
<dbReference type="CDD" id="cd01146">
    <property type="entry name" value="FhuD"/>
    <property type="match status" value="1"/>
</dbReference>
<evidence type="ECO:0000313" key="10">
    <source>
        <dbReference type="Proteomes" id="UP000651977"/>
    </source>
</evidence>
<protein>
    <submittedName>
        <fullName evidence="9">Iron-hydroxamate ABC transporter substrate-binding protein</fullName>
    </submittedName>
</protein>
<dbReference type="PANTHER" id="PTHR30532">
    <property type="entry name" value="IRON III DICITRATE-BINDING PERIPLASMIC PROTEIN"/>
    <property type="match status" value="1"/>
</dbReference>
<evidence type="ECO:0000256" key="6">
    <source>
        <dbReference type="SAM" id="Coils"/>
    </source>
</evidence>
<dbReference type="RefSeq" id="WP_055732493.1">
    <property type="nucleotide sequence ID" value="NZ_BMDY01000032.1"/>
</dbReference>
<keyword evidence="6" id="KW-0175">Coiled coil</keyword>
<evidence type="ECO:0000256" key="2">
    <source>
        <dbReference type="ARBA" id="ARBA00008814"/>
    </source>
</evidence>
<keyword evidence="3" id="KW-0813">Transport</keyword>
<dbReference type="EMBL" id="BMDY01000032">
    <property type="protein sequence ID" value="GGB19954.1"/>
    <property type="molecule type" value="Genomic_DNA"/>
</dbReference>
<dbReference type="InterPro" id="IPR002491">
    <property type="entry name" value="ABC_transptr_periplasmic_BD"/>
</dbReference>
<dbReference type="PROSITE" id="PS50983">
    <property type="entry name" value="FE_B12_PBP"/>
    <property type="match status" value="1"/>
</dbReference>
<evidence type="ECO:0000256" key="5">
    <source>
        <dbReference type="ARBA" id="ARBA00022729"/>
    </source>
</evidence>
<evidence type="ECO:0000256" key="7">
    <source>
        <dbReference type="SAM" id="SignalP"/>
    </source>
</evidence>
<keyword evidence="5 7" id="KW-0732">Signal</keyword>
<sequence length="311" mass="34845">MNLLKAPTSWNMIKALLLFSLLKSSLAWSISIEDDLQTHHFEQTPTRVVALNWSMAENLIELGITPVGIADIAGYQSWVVKPAIPVGVTDVGTRTEPNLEIIQELKPDLILLSSMQQDMLPRLQKIAPTLFYDSFNAKQDNYLKSREIYLSLAKLLDKQDYAQQRLQHLEQELENLAAQLQQHFSGQLPEVTTIRFNNPATVIVYGDNSMSQAAAKRLGLQSALPQKASQWGITQKKITELAKVKDGIVVNIEPFAFSEQLNKSPLWQAMPFVKKGHYTTMQSAWSYGGVHSVLYLAQALTASLLTIESHD</sequence>